<dbReference type="CDD" id="cd07302">
    <property type="entry name" value="CHD"/>
    <property type="match status" value="1"/>
</dbReference>
<comment type="similarity">
    <text evidence="2">Belongs to the adenylyl cyclase class-3 family.</text>
</comment>
<dbReference type="Pfam" id="PF05226">
    <property type="entry name" value="CHASE2"/>
    <property type="match status" value="1"/>
</dbReference>
<evidence type="ECO:0000256" key="2">
    <source>
        <dbReference type="ARBA" id="ARBA00005381"/>
    </source>
</evidence>
<dbReference type="GO" id="GO:0004016">
    <property type="term" value="F:adenylate cyclase activity"/>
    <property type="evidence" value="ECO:0007669"/>
    <property type="project" value="UniProtKB-ARBA"/>
</dbReference>
<dbReference type="InterPro" id="IPR001054">
    <property type="entry name" value="A/G_cyclase"/>
</dbReference>
<evidence type="ECO:0000256" key="4">
    <source>
        <dbReference type="ARBA" id="ARBA00022692"/>
    </source>
</evidence>
<sequence>MVTIDEKSLSYFNQNGMYWPWPREFYQITTDYLKKSGADLIVYDILFDTPDFDRRNISGTLSDKRFMQSLKRANNSILAFKSTAIQDSVATAVTRYPSLKHHQIAHEAPYHQPHLLTSRPINKFGNVAQGLGNTVMSGDEDGLIRSVHLFDSLAHKGFVPTLSMAAYLELQNEEHKLAWTDKGLQVGNTNIPLQENGDYLINWYQKGGVQKGTFPYYSFHAIVQSAIKKMRDSTATVSIPPSTFKDKIVIIGASAAGLGDIKSTPMSSLEPFPGMEIQATILNNLIGDNFITELPFWLKVTFLLLLCSGIPFAIAYTRPTNGAAVIVSFLLIILFTGLALFSYNRIWFPTGMFFVMGVIAYSGSAAYKYFAEEKQKKKIRSAFGQYVQPEFVKQLIAQPNLLKLGGEKKYLTVMFSDLAGFTTISESKPPEELVSFLNEYLGAMTNIIFEHSGTVDKYIGDAVMAFWGAPISQKNHAELACRSTIQMLEKVNQMTPQNTDTHARFGIASGEMIVGNIGSYNRFNYTVLGDTVNLAARMEAANKNYGSRAMISEHTYRQVKDKFLCRQLDMLVVKGKTKPVKVYELMADKESSKDFKKLEKAAQIYQKGLDSYYQRNWDDAISTFQDVTELLPDDGPSQLYIERCQKFKNNPPAKDWDGVFHLKTK</sequence>
<dbReference type="InterPro" id="IPR029787">
    <property type="entry name" value="Nucleotide_cyclase"/>
</dbReference>
<keyword evidence="4 7" id="KW-0812">Transmembrane</keyword>
<dbReference type="InterPro" id="IPR007890">
    <property type="entry name" value="CHASE2"/>
</dbReference>
<accession>A0A6M1THE5</accession>
<evidence type="ECO:0000256" key="7">
    <source>
        <dbReference type="SAM" id="Phobius"/>
    </source>
</evidence>
<dbReference type="GO" id="GO:0006171">
    <property type="term" value="P:cAMP biosynthetic process"/>
    <property type="evidence" value="ECO:0007669"/>
    <property type="project" value="TreeGrafter"/>
</dbReference>
<dbReference type="PANTHER" id="PTHR43081">
    <property type="entry name" value="ADENYLATE CYCLASE, TERMINAL-DIFFERENTIATION SPECIFIC-RELATED"/>
    <property type="match status" value="1"/>
</dbReference>
<feature type="transmembrane region" description="Helical" evidence="7">
    <location>
        <begin position="347"/>
        <end position="370"/>
    </location>
</feature>
<dbReference type="SMART" id="SM01080">
    <property type="entry name" value="CHASE2"/>
    <property type="match status" value="1"/>
</dbReference>
<dbReference type="SUPFAM" id="SSF55073">
    <property type="entry name" value="Nucleotide cyclase"/>
    <property type="match status" value="1"/>
</dbReference>
<keyword evidence="5 7" id="KW-1133">Transmembrane helix</keyword>
<evidence type="ECO:0000256" key="1">
    <source>
        <dbReference type="ARBA" id="ARBA00004196"/>
    </source>
</evidence>
<keyword evidence="6 7" id="KW-0472">Membrane</keyword>
<keyword evidence="3" id="KW-1003">Cell membrane</keyword>
<evidence type="ECO:0000313" key="10">
    <source>
        <dbReference type="Proteomes" id="UP000479132"/>
    </source>
</evidence>
<dbReference type="SMART" id="SM00044">
    <property type="entry name" value="CYCc"/>
    <property type="match status" value="1"/>
</dbReference>
<evidence type="ECO:0000256" key="3">
    <source>
        <dbReference type="ARBA" id="ARBA00022475"/>
    </source>
</evidence>
<dbReference type="PROSITE" id="PS50125">
    <property type="entry name" value="GUANYLATE_CYCLASE_2"/>
    <property type="match status" value="1"/>
</dbReference>
<evidence type="ECO:0000256" key="6">
    <source>
        <dbReference type="ARBA" id="ARBA00023136"/>
    </source>
</evidence>
<dbReference type="FunFam" id="3.30.70.1230:FF:000016">
    <property type="entry name" value="Adenylate/guanylate cyclase domain-containing protein"/>
    <property type="match status" value="1"/>
</dbReference>
<dbReference type="InterPro" id="IPR050697">
    <property type="entry name" value="Adenylyl/Guanylyl_Cyclase_3/4"/>
</dbReference>
<keyword evidence="10" id="KW-1185">Reference proteome</keyword>
<feature type="domain" description="Guanylate cyclase" evidence="8">
    <location>
        <begin position="412"/>
        <end position="539"/>
    </location>
</feature>
<comment type="caution">
    <text evidence="9">The sequence shown here is derived from an EMBL/GenBank/DDBJ whole genome shotgun (WGS) entry which is preliminary data.</text>
</comment>
<dbReference type="GO" id="GO:0035556">
    <property type="term" value="P:intracellular signal transduction"/>
    <property type="evidence" value="ECO:0007669"/>
    <property type="project" value="InterPro"/>
</dbReference>
<dbReference type="AlphaFoldDB" id="A0A6M1THE5"/>
<feature type="transmembrane region" description="Helical" evidence="7">
    <location>
        <begin position="296"/>
        <end position="316"/>
    </location>
</feature>
<comment type="subcellular location">
    <subcellularLocation>
        <location evidence="1">Cell envelope</location>
    </subcellularLocation>
</comment>
<dbReference type="PANTHER" id="PTHR43081:SF1">
    <property type="entry name" value="ADENYLATE CYCLASE, TERMINAL-DIFFERENTIATION SPECIFIC"/>
    <property type="match status" value="1"/>
</dbReference>
<reference evidence="9 10" key="1">
    <citation type="submission" date="2020-02" db="EMBL/GenBank/DDBJ databases">
        <title>Aliifodinibius halophilus 2W32, complete genome.</title>
        <authorList>
            <person name="Li Y."/>
            <person name="Wu S."/>
        </authorList>
    </citation>
    <scope>NUCLEOTIDE SEQUENCE [LARGE SCALE GENOMIC DNA]</scope>
    <source>
        <strain evidence="9 10">2W32</strain>
    </source>
</reference>
<feature type="transmembrane region" description="Helical" evidence="7">
    <location>
        <begin position="323"/>
        <end position="341"/>
    </location>
</feature>
<dbReference type="Pfam" id="PF00211">
    <property type="entry name" value="Guanylate_cyc"/>
    <property type="match status" value="1"/>
</dbReference>
<evidence type="ECO:0000256" key="5">
    <source>
        <dbReference type="ARBA" id="ARBA00022989"/>
    </source>
</evidence>
<dbReference type="Gene3D" id="3.30.70.1230">
    <property type="entry name" value="Nucleotide cyclase"/>
    <property type="match status" value="1"/>
</dbReference>
<gene>
    <name evidence="9" type="ORF">G3569_14330</name>
</gene>
<dbReference type="EMBL" id="JAALLS010000021">
    <property type="protein sequence ID" value="NGP89532.1"/>
    <property type="molecule type" value="Genomic_DNA"/>
</dbReference>
<proteinExistence type="inferred from homology"/>
<organism evidence="9 10">
    <name type="scientific">Fodinibius halophilus</name>
    <dbReference type="NCBI Taxonomy" id="1736908"/>
    <lineage>
        <taxon>Bacteria</taxon>
        <taxon>Pseudomonadati</taxon>
        <taxon>Balneolota</taxon>
        <taxon>Balneolia</taxon>
        <taxon>Balneolales</taxon>
        <taxon>Balneolaceae</taxon>
        <taxon>Fodinibius</taxon>
    </lineage>
</organism>
<name>A0A6M1THE5_9BACT</name>
<dbReference type="Proteomes" id="UP000479132">
    <property type="component" value="Unassembled WGS sequence"/>
</dbReference>
<dbReference type="GO" id="GO:0030313">
    <property type="term" value="C:cell envelope"/>
    <property type="evidence" value="ECO:0007669"/>
    <property type="project" value="UniProtKB-SubCell"/>
</dbReference>
<evidence type="ECO:0000259" key="8">
    <source>
        <dbReference type="PROSITE" id="PS50125"/>
    </source>
</evidence>
<evidence type="ECO:0000313" key="9">
    <source>
        <dbReference type="EMBL" id="NGP89532.1"/>
    </source>
</evidence>
<protein>
    <submittedName>
        <fullName evidence="9">Adenylate/guanylate cyclase domain-containing protein</fullName>
    </submittedName>
</protein>